<dbReference type="FunFam" id="3.15.10.30:FF:000001">
    <property type="entry name" value="Takeout-like protein 1"/>
    <property type="match status" value="1"/>
</dbReference>
<proteinExistence type="inferred from homology"/>
<dbReference type="GO" id="GO:0005615">
    <property type="term" value="C:extracellular space"/>
    <property type="evidence" value="ECO:0007669"/>
    <property type="project" value="TreeGrafter"/>
</dbReference>
<comment type="similarity">
    <text evidence="3">Belongs to the TO family.</text>
</comment>
<accession>A0A146LPC5</accession>
<protein>
    <submittedName>
        <fullName evidence="5">Protein takeout</fullName>
    </submittedName>
</protein>
<feature type="non-terminal residue" evidence="5">
    <location>
        <position position="1"/>
    </location>
</feature>
<dbReference type="InterPro" id="IPR038606">
    <property type="entry name" value="To_sf"/>
</dbReference>
<feature type="signal peptide" evidence="4">
    <location>
        <begin position="1"/>
        <end position="26"/>
    </location>
</feature>
<dbReference type="InterPro" id="IPR010562">
    <property type="entry name" value="Haemolymph_juvenile_hormone-bd"/>
</dbReference>
<dbReference type="SMART" id="SM00700">
    <property type="entry name" value="JHBP"/>
    <property type="match status" value="1"/>
</dbReference>
<keyword evidence="2" id="KW-0090">Biological rhythms</keyword>
<evidence type="ECO:0000256" key="4">
    <source>
        <dbReference type="SAM" id="SignalP"/>
    </source>
</evidence>
<sequence length="255" mass="28217">IAIRKSVAMQSIAFLVLALAACFASAAKFPKNWTVCRRSDKNMDECIRSAAEFAVRSLKDGNPQLGVFPLDPFHFNKLTLGGGNGPVNIKLDLKNLDLYGISTANVQGLKTDWDNQYLEGNITFGSDFVLLGDYSVNGRVLVLPIVGEGKCNLTFQNFEAHLTAKGHEVTKGKKKYMVLDKFTVDIETSRFIMDLQNLFNGDKALSDNMNVFINENWKDILQELRPSISAAFGEGFRQVANAVFSRLSLDVIAPK</sequence>
<gene>
    <name evidence="5" type="primary">to_25</name>
    <name evidence="6" type="synonym">to_48</name>
    <name evidence="5" type="ORF">g.70694</name>
    <name evidence="6" type="ORF">g.70696</name>
</gene>
<dbReference type="GO" id="GO:0007623">
    <property type="term" value="P:circadian rhythm"/>
    <property type="evidence" value="ECO:0007669"/>
    <property type="project" value="UniProtKB-ARBA"/>
</dbReference>
<evidence type="ECO:0000256" key="3">
    <source>
        <dbReference type="ARBA" id="ARBA00060902"/>
    </source>
</evidence>
<organism evidence="5">
    <name type="scientific">Lygus hesperus</name>
    <name type="common">Western plant bug</name>
    <dbReference type="NCBI Taxonomy" id="30085"/>
    <lineage>
        <taxon>Eukaryota</taxon>
        <taxon>Metazoa</taxon>
        <taxon>Ecdysozoa</taxon>
        <taxon>Arthropoda</taxon>
        <taxon>Hexapoda</taxon>
        <taxon>Insecta</taxon>
        <taxon>Pterygota</taxon>
        <taxon>Neoptera</taxon>
        <taxon>Paraneoptera</taxon>
        <taxon>Hemiptera</taxon>
        <taxon>Heteroptera</taxon>
        <taxon>Panheteroptera</taxon>
        <taxon>Cimicomorpha</taxon>
        <taxon>Miridae</taxon>
        <taxon>Mirini</taxon>
        <taxon>Lygus</taxon>
    </lineage>
</organism>
<name>A0A146LPC5_LYGHE</name>
<dbReference type="Pfam" id="PF06585">
    <property type="entry name" value="JHBP"/>
    <property type="match status" value="1"/>
</dbReference>
<evidence type="ECO:0000256" key="2">
    <source>
        <dbReference type="ARBA" id="ARBA00023108"/>
    </source>
</evidence>
<dbReference type="EMBL" id="GDHC01009370">
    <property type="protein sequence ID" value="JAQ09259.1"/>
    <property type="molecule type" value="Transcribed_RNA"/>
</dbReference>
<dbReference type="Gene3D" id="3.15.10.30">
    <property type="entry name" value="Haemolymph juvenile hormone binding protein"/>
    <property type="match status" value="1"/>
</dbReference>
<keyword evidence="1 4" id="KW-0732">Signal</keyword>
<reference evidence="5" key="1">
    <citation type="journal article" date="2016" name="Gigascience">
        <title>De novo construction of an expanded transcriptome assembly for the western tarnished plant bug, Lygus hesperus.</title>
        <authorList>
            <person name="Tassone E.E."/>
            <person name="Geib S.M."/>
            <person name="Hall B."/>
            <person name="Fabrick J.A."/>
            <person name="Brent C.S."/>
            <person name="Hull J.J."/>
        </authorList>
    </citation>
    <scope>NUCLEOTIDE SEQUENCE</scope>
</reference>
<dbReference type="PANTHER" id="PTHR11008:SF40">
    <property type="entry name" value="PROTEIN TAKEOUT"/>
    <property type="match status" value="1"/>
</dbReference>
<evidence type="ECO:0000313" key="6">
    <source>
        <dbReference type="EMBL" id="JAQ09259.1"/>
    </source>
</evidence>
<dbReference type="AlphaFoldDB" id="A0A146LPC5"/>
<evidence type="ECO:0000313" key="5">
    <source>
        <dbReference type="EMBL" id="JAQ09179.1"/>
    </source>
</evidence>
<dbReference type="EMBL" id="GDHC01009450">
    <property type="protein sequence ID" value="JAQ09179.1"/>
    <property type="molecule type" value="Transcribed_RNA"/>
</dbReference>
<dbReference type="PANTHER" id="PTHR11008">
    <property type="entry name" value="PROTEIN TAKEOUT-LIKE PROTEIN"/>
    <property type="match status" value="1"/>
</dbReference>
<evidence type="ECO:0000256" key="1">
    <source>
        <dbReference type="ARBA" id="ARBA00022729"/>
    </source>
</evidence>
<feature type="chain" id="PRO_5007527288" evidence="4">
    <location>
        <begin position="27"/>
        <end position="255"/>
    </location>
</feature>